<dbReference type="AlphaFoldDB" id="A0A291LZ58"/>
<dbReference type="InterPro" id="IPR016166">
    <property type="entry name" value="FAD-bd_PCMH"/>
</dbReference>
<dbReference type="InterPro" id="IPR016169">
    <property type="entry name" value="FAD-bd_PCMH_sub2"/>
</dbReference>
<accession>A0A291LZ58</accession>
<dbReference type="PANTHER" id="PTHR42659:SF9">
    <property type="entry name" value="XANTHINE DEHYDROGENASE FAD-BINDING SUBUNIT XDHB-RELATED"/>
    <property type="match status" value="1"/>
</dbReference>
<dbReference type="KEGG" id="cmag:CBW24_08455"/>
<dbReference type="GO" id="GO:0016491">
    <property type="term" value="F:oxidoreductase activity"/>
    <property type="evidence" value="ECO:0007669"/>
    <property type="project" value="InterPro"/>
</dbReference>
<dbReference type="Proteomes" id="UP000219050">
    <property type="component" value="Chromosome"/>
</dbReference>
<dbReference type="GO" id="GO:0071949">
    <property type="term" value="F:FAD binding"/>
    <property type="evidence" value="ECO:0007669"/>
    <property type="project" value="InterPro"/>
</dbReference>
<dbReference type="EMBL" id="CP021404">
    <property type="protein sequence ID" value="ATI42033.1"/>
    <property type="molecule type" value="Genomic_DNA"/>
</dbReference>
<dbReference type="InterPro" id="IPR002346">
    <property type="entry name" value="Mopterin_DH_FAD-bd"/>
</dbReference>
<organism evidence="2 3">
    <name type="scientific">Pacificitalea manganoxidans</name>
    <dbReference type="NCBI Taxonomy" id="1411902"/>
    <lineage>
        <taxon>Bacteria</taxon>
        <taxon>Pseudomonadati</taxon>
        <taxon>Pseudomonadota</taxon>
        <taxon>Alphaproteobacteria</taxon>
        <taxon>Rhodobacterales</taxon>
        <taxon>Paracoccaceae</taxon>
        <taxon>Pacificitalea</taxon>
    </lineage>
</organism>
<feature type="domain" description="FAD-binding PCMH-type" evidence="1">
    <location>
        <begin position="45"/>
        <end position="246"/>
    </location>
</feature>
<protein>
    <recommendedName>
        <fullName evidence="1">FAD-binding PCMH-type domain-containing protein</fullName>
    </recommendedName>
</protein>
<gene>
    <name evidence="2" type="ORF">CBW24_08455</name>
</gene>
<dbReference type="Gene3D" id="3.30.465.10">
    <property type="match status" value="1"/>
</dbReference>
<dbReference type="SUPFAM" id="SSF56176">
    <property type="entry name" value="FAD-binding/transporter-associated domain-like"/>
    <property type="match status" value="1"/>
</dbReference>
<proteinExistence type="predicted"/>
<dbReference type="PROSITE" id="PS51387">
    <property type="entry name" value="FAD_PCMH"/>
    <property type="match status" value="1"/>
</dbReference>
<dbReference type="InterPro" id="IPR051312">
    <property type="entry name" value="Diverse_Substr_Oxidored"/>
</dbReference>
<keyword evidence="3" id="KW-1185">Reference proteome</keyword>
<reference evidence="2 3" key="1">
    <citation type="submission" date="2017-05" db="EMBL/GenBank/DDBJ databases">
        <title>Comparative genomic and metabolic analysis of manganese-oxidizing mechanisms in Celeribater manganoxidans DY25T: its adaption to the environment of polymetallic nodule.</title>
        <authorList>
            <person name="Wang X."/>
        </authorList>
    </citation>
    <scope>NUCLEOTIDE SEQUENCE [LARGE SCALE GENOMIC DNA]</scope>
    <source>
        <strain evidence="2 3">DY25</strain>
    </source>
</reference>
<dbReference type="PANTHER" id="PTHR42659">
    <property type="entry name" value="XANTHINE DEHYDROGENASE SUBUNIT C-RELATED"/>
    <property type="match status" value="1"/>
</dbReference>
<evidence type="ECO:0000313" key="2">
    <source>
        <dbReference type="EMBL" id="ATI42033.1"/>
    </source>
</evidence>
<evidence type="ECO:0000313" key="3">
    <source>
        <dbReference type="Proteomes" id="UP000219050"/>
    </source>
</evidence>
<sequence>MSLPPGSARSWSRVRFWPRKPPRCKTGSGTIMPEPDVLCAPPATAAGPAPQWLSPTSIAEAVQMRADHAGSQFAAGMTALQLGWPEAPHGSRPETTVIDISRLDMGPAVMQQPGGWLRIAANAPLEQVRRDPLTARFDALRGLIDAIAATGVRGLATLGGNLCWGTGDAAVFCAAFETRLITAQGPVTREALPPDALLLAVDIRPAPGFIEKVGFRAAFSPARALLVGCEGNGHLRLAARLQGLPVAVATVTCAPSPSDIAAVADALCVGAAPDSEDAAILRALCAGQLGARVA</sequence>
<name>A0A291LZ58_9RHOB</name>
<evidence type="ECO:0000259" key="1">
    <source>
        <dbReference type="PROSITE" id="PS51387"/>
    </source>
</evidence>
<dbReference type="Pfam" id="PF00941">
    <property type="entry name" value="FAD_binding_5"/>
    <property type="match status" value="1"/>
</dbReference>
<dbReference type="InterPro" id="IPR036318">
    <property type="entry name" value="FAD-bd_PCMH-like_sf"/>
</dbReference>